<dbReference type="AlphaFoldDB" id="A0A1Y2IWM7"/>
<feature type="region of interest" description="Disordered" evidence="1">
    <location>
        <begin position="1"/>
        <end position="145"/>
    </location>
</feature>
<reference evidence="2 3" key="1">
    <citation type="journal article" date="2015" name="Biotechnol. Biofuels">
        <title>Enhanced degradation of softwood versus hardwood by the white-rot fungus Pycnoporus coccineus.</title>
        <authorList>
            <person name="Couturier M."/>
            <person name="Navarro D."/>
            <person name="Chevret D."/>
            <person name="Henrissat B."/>
            <person name="Piumi F."/>
            <person name="Ruiz-Duenas F.J."/>
            <person name="Martinez A.T."/>
            <person name="Grigoriev I.V."/>
            <person name="Riley R."/>
            <person name="Lipzen A."/>
            <person name="Berrin J.G."/>
            <person name="Master E.R."/>
            <person name="Rosso M.N."/>
        </authorList>
    </citation>
    <scope>NUCLEOTIDE SEQUENCE [LARGE SCALE GENOMIC DNA]</scope>
    <source>
        <strain evidence="2 3">BRFM310</strain>
    </source>
</reference>
<keyword evidence="3" id="KW-1185">Reference proteome</keyword>
<feature type="compositionally biased region" description="Polar residues" evidence="1">
    <location>
        <begin position="17"/>
        <end position="26"/>
    </location>
</feature>
<evidence type="ECO:0000256" key="1">
    <source>
        <dbReference type="SAM" id="MobiDB-lite"/>
    </source>
</evidence>
<dbReference type="EMBL" id="KZ084096">
    <property type="protein sequence ID" value="OSD04621.1"/>
    <property type="molecule type" value="Genomic_DNA"/>
</dbReference>
<evidence type="ECO:0000313" key="2">
    <source>
        <dbReference type="EMBL" id="OSD04621.1"/>
    </source>
</evidence>
<feature type="region of interest" description="Disordered" evidence="1">
    <location>
        <begin position="235"/>
        <end position="271"/>
    </location>
</feature>
<accession>A0A1Y2IWM7</accession>
<proteinExistence type="predicted"/>
<name>A0A1Y2IWM7_TRAC3</name>
<organism evidence="2 3">
    <name type="scientific">Trametes coccinea (strain BRFM310)</name>
    <name type="common">Pycnoporus coccineus</name>
    <dbReference type="NCBI Taxonomy" id="1353009"/>
    <lineage>
        <taxon>Eukaryota</taxon>
        <taxon>Fungi</taxon>
        <taxon>Dikarya</taxon>
        <taxon>Basidiomycota</taxon>
        <taxon>Agaricomycotina</taxon>
        <taxon>Agaricomycetes</taxon>
        <taxon>Polyporales</taxon>
        <taxon>Polyporaceae</taxon>
        <taxon>Trametes</taxon>
    </lineage>
</organism>
<gene>
    <name evidence="2" type="ORF">PYCCODRAFT_1433489</name>
</gene>
<protein>
    <submittedName>
        <fullName evidence="2">Uncharacterized protein</fullName>
    </submittedName>
</protein>
<evidence type="ECO:0000313" key="3">
    <source>
        <dbReference type="Proteomes" id="UP000193067"/>
    </source>
</evidence>
<dbReference type="OrthoDB" id="2989199at2759"/>
<sequence>MDLDSIMNPGDTGGIRTANTIESSVMNAPPVSQMRRSTRPRPEQSPGTGRHQQRTSPAKQQRKRPNDEHRVRGGAKYNNTPHNVSPARMDATSTRHRRYRKPPSSAGDRPPSAQETTHQTQSAPKPSSSPAKDLLRRAQQSAATDVDSLGRRPFIMDLILGGRPVVSQYSEDVIMEAIELSRAALRPAAGSFSSADERSVAMLREERPEAGEFSTAASGKLPQLANAGYQVSAERTTAIWPRDEPPPCLPEMSQPNRISSPSIRLGTPQHM</sequence>
<feature type="compositionally biased region" description="Low complexity" evidence="1">
    <location>
        <begin position="122"/>
        <end position="132"/>
    </location>
</feature>
<feature type="compositionally biased region" description="Polar residues" evidence="1">
    <location>
        <begin position="253"/>
        <end position="262"/>
    </location>
</feature>
<dbReference type="Proteomes" id="UP000193067">
    <property type="component" value="Unassembled WGS sequence"/>
</dbReference>